<organism evidence="2">
    <name type="scientific">Leptosphaeria maculans (strain JN3 / isolate v23.1.3 / race Av1-4-5-6-7-8)</name>
    <name type="common">Blackleg fungus</name>
    <name type="synonym">Phoma lingam</name>
    <dbReference type="NCBI Taxonomy" id="985895"/>
    <lineage>
        <taxon>Eukaryota</taxon>
        <taxon>Fungi</taxon>
        <taxon>Dikarya</taxon>
        <taxon>Ascomycota</taxon>
        <taxon>Pezizomycotina</taxon>
        <taxon>Dothideomycetes</taxon>
        <taxon>Pleosporomycetidae</taxon>
        <taxon>Pleosporales</taxon>
        <taxon>Pleosporineae</taxon>
        <taxon>Leptosphaeriaceae</taxon>
        <taxon>Plenodomus</taxon>
        <taxon>Plenodomus lingam/Leptosphaeria maculans species complex</taxon>
    </lineage>
</organism>
<dbReference type="HOGENOM" id="CLU_2015696_0_0_1"/>
<reference evidence="2" key="1">
    <citation type="journal article" date="2011" name="Nat. Commun.">
        <title>Effector diversification within compartments of the Leptosphaeria maculans genome affected by Repeat-Induced Point mutations.</title>
        <authorList>
            <person name="Rouxel T."/>
            <person name="Grandaubert J."/>
            <person name="Hane J.K."/>
            <person name="Hoede C."/>
            <person name="van de Wouw A.P."/>
            <person name="Couloux A."/>
            <person name="Dominguez V."/>
            <person name="Anthouard V."/>
            <person name="Bally P."/>
            <person name="Bourras S."/>
            <person name="Cozijnsen A.J."/>
            <person name="Ciuffetti L.M."/>
            <person name="Degrave A."/>
            <person name="Dilmaghani A."/>
            <person name="Duret L."/>
            <person name="Fudal I."/>
            <person name="Goodwin S.B."/>
            <person name="Gout L."/>
            <person name="Glaser N."/>
            <person name="Linglin J."/>
            <person name="Kema G.H.J."/>
            <person name="Lapalu N."/>
            <person name="Lawrence C.B."/>
            <person name="May K."/>
            <person name="Meyer M."/>
            <person name="Ollivier B."/>
            <person name="Poulain J."/>
            <person name="Schoch C.L."/>
            <person name="Simon A."/>
            <person name="Spatafora J.W."/>
            <person name="Stachowiak A."/>
            <person name="Turgeon B.G."/>
            <person name="Tyler B.M."/>
            <person name="Vincent D."/>
            <person name="Weissenbach J."/>
            <person name="Amselem J."/>
            <person name="Quesneville H."/>
            <person name="Oliver R.P."/>
            <person name="Wincker P."/>
            <person name="Balesdent M.-H."/>
            <person name="Howlett B.J."/>
        </authorList>
    </citation>
    <scope>NUCLEOTIDE SEQUENCE [LARGE SCALE GENOMIC DNA]</scope>
    <source>
        <strain evidence="2">JN3 / isolate v23.1.3 / race Av1-4-5-6-7-8</strain>
    </source>
</reference>
<gene>
    <name evidence="1" type="ORF">LEMA_P114010.1</name>
</gene>
<dbReference type="EMBL" id="FP929126">
    <property type="protein sequence ID" value="CBX94986.1"/>
    <property type="molecule type" value="Genomic_DNA"/>
</dbReference>
<dbReference type="InParanoid" id="E4ZUA7"/>
<dbReference type="Proteomes" id="UP000002668">
    <property type="component" value="Genome"/>
</dbReference>
<sequence length="123" mass="13323">MRISLRCERTADALSANAPFVKMVTARVLHRSGKILARQLRKHNTRRNRMLIHTQHPSSPHNRTIQQHVICPRDFATKRHIDAYTEDGAAVDGVGVGVLYFVGGDAGAGAVDVCAVAAGLLGD</sequence>
<dbReference type="VEuPathDB" id="FungiDB:LEMA_P114010.1"/>
<dbReference type="AlphaFoldDB" id="E4ZUA7"/>
<evidence type="ECO:0000313" key="2">
    <source>
        <dbReference type="Proteomes" id="UP000002668"/>
    </source>
</evidence>
<name>E4ZUA7_LEPMJ</name>
<protein>
    <submittedName>
        <fullName evidence="1">Predicted protein</fullName>
    </submittedName>
</protein>
<proteinExistence type="predicted"/>
<keyword evidence="2" id="KW-1185">Reference proteome</keyword>
<accession>E4ZUA7</accession>
<evidence type="ECO:0000313" key="1">
    <source>
        <dbReference type="EMBL" id="CBX94986.1"/>
    </source>
</evidence>